<evidence type="ECO:0000313" key="3">
    <source>
        <dbReference type="EMBL" id="TPG53059.1"/>
    </source>
</evidence>
<keyword evidence="4" id="KW-1185">Reference proteome</keyword>
<dbReference type="InterPro" id="IPR024572">
    <property type="entry name" value="RcnB"/>
</dbReference>
<evidence type="ECO:0008006" key="5">
    <source>
        <dbReference type="Google" id="ProtNLM"/>
    </source>
</evidence>
<proteinExistence type="predicted"/>
<feature type="region of interest" description="Disordered" evidence="1">
    <location>
        <begin position="21"/>
        <end position="59"/>
    </location>
</feature>
<comment type="caution">
    <text evidence="3">The sequence shown here is derived from an EMBL/GenBank/DDBJ whole genome shotgun (WGS) entry which is preliminary data.</text>
</comment>
<evidence type="ECO:0000256" key="1">
    <source>
        <dbReference type="SAM" id="MobiDB-lite"/>
    </source>
</evidence>
<dbReference type="OrthoDB" id="7205329at2"/>
<name>A0A502FUJ2_9SPHN</name>
<accession>A0A502FUJ2</accession>
<evidence type="ECO:0000313" key="4">
    <source>
        <dbReference type="Proteomes" id="UP000319931"/>
    </source>
</evidence>
<reference evidence="3 4" key="1">
    <citation type="journal article" date="2019" name="Environ. Microbiol.">
        <title>Species interactions and distinct microbial communities in high Arctic permafrost affected cryosols are associated with the CH4 and CO2 gas fluxes.</title>
        <authorList>
            <person name="Altshuler I."/>
            <person name="Hamel J."/>
            <person name="Turney S."/>
            <person name="Magnuson E."/>
            <person name="Levesque R."/>
            <person name="Greer C."/>
            <person name="Whyte L.G."/>
        </authorList>
    </citation>
    <scope>NUCLEOTIDE SEQUENCE [LARGE SCALE GENOMIC DNA]</scope>
    <source>
        <strain evidence="3 4">E6.1</strain>
    </source>
</reference>
<dbReference type="Pfam" id="PF11776">
    <property type="entry name" value="RcnB"/>
    <property type="match status" value="1"/>
</dbReference>
<feature type="compositionally biased region" description="Basic and acidic residues" evidence="1">
    <location>
        <begin position="25"/>
        <end position="59"/>
    </location>
</feature>
<dbReference type="Proteomes" id="UP000319931">
    <property type="component" value="Unassembled WGS sequence"/>
</dbReference>
<dbReference type="AlphaFoldDB" id="A0A502FUJ2"/>
<keyword evidence="2" id="KW-0732">Signal</keyword>
<gene>
    <name evidence="3" type="ORF">EAH76_12465</name>
</gene>
<feature type="chain" id="PRO_5021267982" description="RcnB family protein" evidence="2">
    <location>
        <begin position="22"/>
        <end position="168"/>
    </location>
</feature>
<dbReference type="RefSeq" id="WP_140850605.1">
    <property type="nucleotide sequence ID" value="NZ_RCZC01000003.1"/>
</dbReference>
<organism evidence="3 4">
    <name type="scientific">Sphingomonas glacialis</name>
    <dbReference type="NCBI Taxonomy" id="658225"/>
    <lineage>
        <taxon>Bacteria</taxon>
        <taxon>Pseudomonadati</taxon>
        <taxon>Pseudomonadota</taxon>
        <taxon>Alphaproteobacteria</taxon>
        <taxon>Sphingomonadales</taxon>
        <taxon>Sphingomonadaceae</taxon>
        <taxon>Sphingomonas</taxon>
    </lineage>
</organism>
<protein>
    <recommendedName>
        <fullName evidence="5">RcnB family protein</fullName>
    </recommendedName>
</protein>
<evidence type="ECO:0000256" key="2">
    <source>
        <dbReference type="SAM" id="SignalP"/>
    </source>
</evidence>
<dbReference type="Gene3D" id="3.10.450.160">
    <property type="entry name" value="inner membrane protein cigr"/>
    <property type="match status" value="1"/>
</dbReference>
<dbReference type="EMBL" id="RCZC01000003">
    <property type="protein sequence ID" value="TPG53059.1"/>
    <property type="molecule type" value="Genomic_DNA"/>
</dbReference>
<sequence>MRKLILTALMAATLVPVAASAQSNDELRRDRRDIRQEQRDLQDARMRGDRRDIRDQREDVRDARQEYREDLRDRDRAWGRDDWRGWRDRNPNFYARGNWNAPFRYTAFRPGLRIAPNYYGGRYIISDPWRYRLPRPGFGQQWTRHYNDVILVDTRRGYVVQVIRGFYR</sequence>
<feature type="signal peptide" evidence="2">
    <location>
        <begin position="1"/>
        <end position="21"/>
    </location>
</feature>